<dbReference type="SUPFAM" id="SSF46785">
    <property type="entry name" value="Winged helix' DNA-binding domain"/>
    <property type="match status" value="1"/>
</dbReference>
<organism evidence="2 3">
    <name type="scientific">Rhodococcus kronopolitis</name>
    <dbReference type="NCBI Taxonomy" id="1460226"/>
    <lineage>
        <taxon>Bacteria</taxon>
        <taxon>Bacillati</taxon>
        <taxon>Actinomycetota</taxon>
        <taxon>Actinomycetes</taxon>
        <taxon>Mycobacteriales</taxon>
        <taxon>Nocardiaceae</taxon>
        <taxon>Rhodococcus</taxon>
    </lineage>
</organism>
<sequence length="150" mass="16741">MTESVGYRLEQEFTLLSRHTTLAGRRTATRPLERSAYLLLWRLELGGPMTLGDLADSFGLDVSTVNRQSAALIKQGLAERIPDPEGGLARLLRPTSAGLDQLDSVRTSNAEGVLRLLSDWPREDLDTLVTLLRRLNVAVEEHEGLHWPRD</sequence>
<dbReference type="Proteomes" id="UP001595914">
    <property type="component" value="Unassembled WGS sequence"/>
</dbReference>
<dbReference type="Pfam" id="PF01047">
    <property type="entry name" value="MarR"/>
    <property type="match status" value="1"/>
</dbReference>
<dbReference type="EMBL" id="JBHSFO010000009">
    <property type="protein sequence ID" value="MFC4604961.1"/>
    <property type="molecule type" value="Genomic_DNA"/>
</dbReference>
<dbReference type="RefSeq" id="WP_378418195.1">
    <property type="nucleotide sequence ID" value="NZ_JBHSFO010000009.1"/>
</dbReference>
<proteinExistence type="predicted"/>
<dbReference type="SMART" id="SM00347">
    <property type="entry name" value="HTH_MARR"/>
    <property type="match status" value="1"/>
</dbReference>
<comment type="caution">
    <text evidence="2">The sequence shown here is derived from an EMBL/GenBank/DDBJ whole genome shotgun (WGS) entry which is preliminary data.</text>
</comment>
<evidence type="ECO:0000259" key="1">
    <source>
        <dbReference type="SMART" id="SM00347"/>
    </source>
</evidence>
<dbReference type="InterPro" id="IPR036390">
    <property type="entry name" value="WH_DNA-bd_sf"/>
</dbReference>
<keyword evidence="3" id="KW-1185">Reference proteome</keyword>
<evidence type="ECO:0000313" key="2">
    <source>
        <dbReference type="EMBL" id="MFC4604961.1"/>
    </source>
</evidence>
<gene>
    <name evidence="2" type="ORF">ACFO6S_14780</name>
</gene>
<feature type="domain" description="HTH marR-type" evidence="1">
    <location>
        <begin position="25"/>
        <end position="125"/>
    </location>
</feature>
<accession>A0ABV9FSJ7</accession>
<protein>
    <submittedName>
        <fullName evidence="2">MarR family winged helix-turn-helix transcriptional regulator</fullName>
    </submittedName>
</protein>
<dbReference type="Gene3D" id="1.10.10.10">
    <property type="entry name" value="Winged helix-like DNA-binding domain superfamily/Winged helix DNA-binding domain"/>
    <property type="match status" value="1"/>
</dbReference>
<dbReference type="InterPro" id="IPR036388">
    <property type="entry name" value="WH-like_DNA-bd_sf"/>
</dbReference>
<reference evidence="3" key="1">
    <citation type="journal article" date="2019" name="Int. J. Syst. Evol. Microbiol.">
        <title>The Global Catalogue of Microorganisms (GCM) 10K type strain sequencing project: providing services to taxonomists for standard genome sequencing and annotation.</title>
        <authorList>
            <consortium name="The Broad Institute Genomics Platform"/>
            <consortium name="The Broad Institute Genome Sequencing Center for Infectious Disease"/>
            <person name="Wu L."/>
            <person name="Ma J."/>
        </authorList>
    </citation>
    <scope>NUCLEOTIDE SEQUENCE [LARGE SCALE GENOMIC DNA]</scope>
    <source>
        <strain evidence="3">CCUG 54520</strain>
    </source>
</reference>
<evidence type="ECO:0000313" key="3">
    <source>
        <dbReference type="Proteomes" id="UP001595914"/>
    </source>
</evidence>
<dbReference type="InterPro" id="IPR000835">
    <property type="entry name" value="HTH_MarR-typ"/>
</dbReference>
<name>A0ABV9FSJ7_9NOCA</name>